<dbReference type="InterPro" id="IPR007219">
    <property type="entry name" value="XnlR_reg_dom"/>
</dbReference>
<keyword evidence="2" id="KW-0539">Nucleus</keyword>
<evidence type="ECO:0000259" key="3">
    <source>
        <dbReference type="SMART" id="SM00906"/>
    </source>
</evidence>
<evidence type="ECO:0000256" key="1">
    <source>
        <dbReference type="ARBA" id="ARBA00004123"/>
    </source>
</evidence>
<dbReference type="Proteomes" id="UP000030641">
    <property type="component" value="Unassembled WGS sequence"/>
</dbReference>
<evidence type="ECO:0000256" key="2">
    <source>
        <dbReference type="ARBA" id="ARBA00023242"/>
    </source>
</evidence>
<dbReference type="GeneID" id="25362521"/>
<dbReference type="GO" id="GO:0005634">
    <property type="term" value="C:nucleus"/>
    <property type="evidence" value="ECO:0007669"/>
    <property type="project" value="UniProtKB-SubCell"/>
</dbReference>
<dbReference type="PANTHER" id="PTHR31001:SF87">
    <property type="entry name" value="COL-21"/>
    <property type="match status" value="1"/>
</dbReference>
<dbReference type="HOGENOM" id="CLU_013838_1_0_1"/>
<dbReference type="EMBL" id="KL584750">
    <property type="protein sequence ID" value="KER00021.1"/>
    <property type="molecule type" value="Genomic_DNA"/>
</dbReference>
<accession>A0A074YQR5</accession>
<organism evidence="4 5">
    <name type="scientific">Aureobasidium subglaciale (strain EXF-2481)</name>
    <name type="common">Aureobasidium pullulans var. subglaciale</name>
    <dbReference type="NCBI Taxonomy" id="1043005"/>
    <lineage>
        <taxon>Eukaryota</taxon>
        <taxon>Fungi</taxon>
        <taxon>Dikarya</taxon>
        <taxon>Ascomycota</taxon>
        <taxon>Pezizomycotina</taxon>
        <taxon>Dothideomycetes</taxon>
        <taxon>Dothideomycetidae</taxon>
        <taxon>Dothideales</taxon>
        <taxon>Saccotheciaceae</taxon>
        <taxon>Aureobasidium</taxon>
    </lineage>
</organism>
<gene>
    <name evidence="4" type="ORF">AUEXF2481DRAFT_209234</name>
</gene>
<dbReference type="PANTHER" id="PTHR31001">
    <property type="entry name" value="UNCHARACTERIZED TRANSCRIPTIONAL REGULATORY PROTEIN"/>
    <property type="match status" value="1"/>
</dbReference>
<dbReference type="Pfam" id="PF04082">
    <property type="entry name" value="Fungal_trans"/>
    <property type="match status" value="1"/>
</dbReference>
<protein>
    <recommendedName>
        <fullName evidence="3">Xylanolytic transcriptional activator regulatory domain-containing protein</fullName>
    </recommendedName>
</protein>
<evidence type="ECO:0000313" key="5">
    <source>
        <dbReference type="Proteomes" id="UP000030641"/>
    </source>
</evidence>
<sequence length="564" mass="64194">MLEDDKAFDICDTPQAFLEQNIPCSKFWILAAQLPDPRVLVKAFNYYFDEVHWRYNVGQRCYMDKRLEQWTTVVGTPASQQTSINKDTPYFVAFSFELLAVILQCMRPDREIARILHATNGRAAANMSRRYNYVASEVMLLLGRHDGTITVVEYDLLRASWLKNNGRGVESWYAISDGVRQAQQLNLHRAPRLATKNPDSLKNLEQFWSQEYATRTWINIFCWDTGTALNLGQPRIINAKDCDVNLPLDCPSPVNPSQTVPIPKDEHTPSPLSLLLIRYAIARKVHETRKFGLDKPTAKYDSIWAFHEELNNLFNELPPYFNPNKPATYLDSSFSYLPLHREEALSQLNLIIMELHRPFIAAQPQSRIAAMNASIGSIDNQQALMNFSGRHHYTYFGFGFYTANAAIMLAAIAHVHPSKSQTQLIEKKMKQALSILINIKSTNVVARAAIPIVKRLYEKVQSSLCQSMFRFPNLVSTESTPSRDSGYVPTIASLIDSYLAAPINTDFMINNAIYPPLQDPSGLPDWDDMPHVNNYDAAFWLDQLHRLPENLTLNSAINSDTLWS</sequence>
<dbReference type="GO" id="GO:0003677">
    <property type="term" value="F:DNA binding"/>
    <property type="evidence" value="ECO:0007669"/>
    <property type="project" value="InterPro"/>
</dbReference>
<evidence type="ECO:0000313" key="4">
    <source>
        <dbReference type="EMBL" id="KER00021.1"/>
    </source>
</evidence>
<dbReference type="GO" id="GO:0008270">
    <property type="term" value="F:zinc ion binding"/>
    <property type="evidence" value="ECO:0007669"/>
    <property type="project" value="InterPro"/>
</dbReference>
<dbReference type="GO" id="GO:0006351">
    <property type="term" value="P:DNA-templated transcription"/>
    <property type="evidence" value="ECO:0007669"/>
    <property type="project" value="InterPro"/>
</dbReference>
<dbReference type="RefSeq" id="XP_013347793.1">
    <property type="nucleotide sequence ID" value="XM_013492339.1"/>
</dbReference>
<comment type="subcellular location">
    <subcellularLocation>
        <location evidence="1">Nucleus</location>
    </subcellularLocation>
</comment>
<dbReference type="CDD" id="cd12148">
    <property type="entry name" value="fungal_TF_MHR"/>
    <property type="match status" value="1"/>
</dbReference>
<dbReference type="OMA" id="VQHDLMR"/>
<dbReference type="STRING" id="1043005.A0A074YQR5"/>
<dbReference type="InterPro" id="IPR050613">
    <property type="entry name" value="Sec_Metabolite_Reg"/>
</dbReference>
<keyword evidence="5" id="KW-1185">Reference proteome</keyword>
<reference evidence="4 5" key="1">
    <citation type="journal article" date="2014" name="BMC Genomics">
        <title>Genome sequencing of four Aureobasidium pullulans varieties: biotechnological potential, stress tolerance, and description of new species.</title>
        <authorList>
            <person name="Gostin Ar C."/>
            <person name="Ohm R.A."/>
            <person name="Kogej T."/>
            <person name="Sonjak S."/>
            <person name="Turk M."/>
            <person name="Zajc J."/>
            <person name="Zalar P."/>
            <person name="Grube M."/>
            <person name="Sun H."/>
            <person name="Han J."/>
            <person name="Sharma A."/>
            <person name="Chiniquy J."/>
            <person name="Ngan C.Y."/>
            <person name="Lipzen A."/>
            <person name="Barry K."/>
            <person name="Grigoriev I.V."/>
            <person name="Gunde-Cimerman N."/>
        </authorList>
    </citation>
    <scope>NUCLEOTIDE SEQUENCE [LARGE SCALE GENOMIC DNA]</scope>
    <source>
        <strain evidence="4 5">EXF-2481</strain>
    </source>
</reference>
<proteinExistence type="predicted"/>
<dbReference type="OrthoDB" id="5344325at2759"/>
<dbReference type="AlphaFoldDB" id="A0A074YQR5"/>
<name>A0A074YQR5_AURSE</name>
<feature type="domain" description="Xylanolytic transcriptional activator regulatory" evidence="3">
    <location>
        <begin position="171"/>
        <end position="253"/>
    </location>
</feature>
<dbReference type="SMART" id="SM00906">
    <property type="entry name" value="Fungal_trans"/>
    <property type="match status" value="1"/>
</dbReference>
<dbReference type="InParanoid" id="A0A074YQR5"/>